<keyword evidence="2" id="KW-1185">Reference proteome</keyword>
<evidence type="ECO:0000313" key="2">
    <source>
        <dbReference type="Proteomes" id="UP000789405"/>
    </source>
</evidence>
<dbReference type="AlphaFoldDB" id="A0A9N9JKP5"/>
<protein>
    <submittedName>
        <fullName evidence="1">3701_t:CDS:1</fullName>
    </submittedName>
</protein>
<dbReference type="OrthoDB" id="2431171at2759"/>
<sequence length="55" mass="6518">LEEYRKRKYLFDLAIYEQLEDNVLQFWKFASLSTKELDPLAICLFEICVNAASVE</sequence>
<dbReference type="Proteomes" id="UP000789405">
    <property type="component" value="Unassembled WGS sequence"/>
</dbReference>
<feature type="non-terminal residue" evidence="1">
    <location>
        <position position="1"/>
    </location>
</feature>
<accession>A0A9N9JKP5</accession>
<evidence type="ECO:0000313" key="1">
    <source>
        <dbReference type="EMBL" id="CAG8785925.1"/>
    </source>
</evidence>
<gene>
    <name evidence="1" type="ORF">DERYTH_LOCUS20398</name>
</gene>
<organism evidence="1 2">
    <name type="scientific">Dentiscutata erythropus</name>
    <dbReference type="NCBI Taxonomy" id="1348616"/>
    <lineage>
        <taxon>Eukaryota</taxon>
        <taxon>Fungi</taxon>
        <taxon>Fungi incertae sedis</taxon>
        <taxon>Mucoromycota</taxon>
        <taxon>Glomeromycotina</taxon>
        <taxon>Glomeromycetes</taxon>
        <taxon>Diversisporales</taxon>
        <taxon>Gigasporaceae</taxon>
        <taxon>Dentiscutata</taxon>
    </lineage>
</organism>
<dbReference type="EMBL" id="CAJVPY010023968">
    <property type="protein sequence ID" value="CAG8785925.1"/>
    <property type="molecule type" value="Genomic_DNA"/>
</dbReference>
<reference evidence="1" key="1">
    <citation type="submission" date="2021-06" db="EMBL/GenBank/DDBJ databases">
        <authorList>
            <person name="Kallberg Y."/>
            <person name="Tangrot J."/>
            <person name="Rosling A."/>
        </authorList>
    </citation>
    <scope>NUCLEOTIDE SEQUENCE</scope>
    <source>
        <strain evidence="1">MA453B</strain>
    </source>
</reference>
<proteinExistence type="predicted"/>
<name>A0A9N9JKP5_9GLOM</name>
<comment type="caution">
    <text evidence="1">The sequence shown here is derived from an EMBL/GenBank/DDBJ whole genome shotgun (WGS) entry which is preliminary data.</text>
</comment>